<comment type="subunit">
    <text evidence="8">Component of the Mediator complex.</text>
</comment>
<evidence type="ECO:0000256" key="5">
    <source>
        <dbReference type="ARBA" id="ARBA00023163"/>
    </source>
</evidence>
<organism evidence="10 11">
    <name type="scientific">Myriangium duriaei CBS 260.36</name>
    <dbReference type="NCBI Taxonomy" id="1168546"/>
    <lineage>
        <taxon>Eukaryota</taxon>
        <taxon>Fungi</taxon>
        <taxon>Dikarya</taxon>
        <taxon>Ascomycota</taxon>
        <taxon>Pezizomycotina</taxon>
        <taxon>Dothideomycetes</taxon>
        <taxon>Dothideomycetidae</taxon>
        <taxon>Myriangiales</taxon>
        <taxon>Myriangiaceae</taxon>
        <taxon>Myriangium</taxon>
    </lineage>
</organism>
<dbReference type="EMBL" id="ML996081">
    <property type="protein sequence ID" value="KAF2157869.1"/>
    <property type="molecule type" value="Genomic_DNA"/>
</dbReference>
<dbReference type="GO" id="GO:0003712">
    <property type="term" value="F:transcription coregulator activity"/>
    <property type="evidence" value="ECO:0007669"/>
    <property type="project" value="InterPro"/>
</dbReference>
<dbReference type="AlphaFoldDB" id="A0A9P4JAA0"/>
<comment type="similarity">
    <text evidence="2 8">Belongs to the Mediator complex subunit 4 family.</text>
</comment>
<feature type="compositionally biased region" description="Low complexity" evidence="9">
    <location>
        <begin position="139"/>
        <end position="151"/>
    </location>
</feature>
<reference evidence="10" key="1">
    <citation type="journal article" date="2020" name="Stud. Mycol.">
        <title>101 Dothideomycetes genomes: a test case for predicting lifestyles and emergence of pathogens.</title>
        <authorList>
            <person name="Haridas S."/>
            <person name="Albert R."/>
            <person name="Binder M."/>
            <person name="Bloem J."/>
            <person name="Labutti K."/>
            <person name="Salamov A."/>
            <person name="Andreopoulos B."/>
            <person name="Baker S."/>
            <person name="Barry K."/>
            <person name="Bills G."/>
            <person name="Bluhm B."/>
            <person name="Cannon C."/>
            <person name="Castanera R."/>
            <person name="Culley D."/>
            <person name="Daum C."/>
            <person name="Ezra D."/>
            <person name="Gonzalez J."/>
            <person name="Henrissat B."/>
            <person name="Kuo A."/>
            <person name="Liang C."/>
            <person name="Lipzen A."/>
            <person name="Lutzoni F."/>
            <person name="Magnuson J."/>
            <person name="Mondo S."/>
            <person name="Nolan M."/>
            <person name="Ohm R."/>
            <person name="Pangilinan J."/>
            <person name="Park H.-J."/>
            <person name="Ramirez L."/>
            <person name="Alfaro M."/>
            <person name="Sun H."/>
            <person name="Tritt A."/>
            <person name="Yoshinaga Y."/>
            <person name="Zwiers L.-H."/>
            <person name="Turgeon B."/>
            <person name="Goodwin S."/>
            <person name="Spatafora J."/>
            <person name="Crous P."/>
            <person name="Grigoriev I."/>
        </authorList>
    </citation>
    <scope>NUCLEOTIDE SEQUENCE</scope>
    <source>
        <strain evidence="10">CBS 260.36</strain>
    </source>
</reference>
<dbReference type="GO" id="GO:0006357">
    <property type="term" value="P:regulation of transcription by RNA polymerase II"/>
    <property type="evidence" value="ECO:0007669"/>
    <property type="project" value="InterPro"/>
</dbReference>
<keyword evidence="5 8" id="KW-0804">Transcription</keyword>
<feature type="region of interest" description="Disordered" evidence="9">
    <location>
        <begin position="130"/>
        <end position="196"/>
    </location>
</feature>
<keyword evidence="6 8" id="KW-0539">Nucleus</keyword>
<gene>
    <name evidence="8" type="primary">MED4</name>
    <name evidence="10" type="ORF">K461DRAFT_290142</name>
</gene>
<evidence type="ECO:0000313" key="11">
    <source>
        <dbReference type="Proteomes" id="UP000799439"/>
    </source>
</evidence>
<dbReference type="Proteomes" id="UP000799439">
    <property type="component" value="Unassembled WGS sequence"/>
</dbReference>
<evidence type="ECO:0000256" key="1">
    <source>
        <dbReference type="ARBA" id="ARBA00004123"/>
    </source>
</evidence>
<feature type="compositionally biased region" description="Low complexity" evidence="9">
    <location>
        <begin position="89"/>
        <end position="108"/>
    </location>
</feature>
<protein>
    <recommendedName>
        <fullName evidence="3 8">Mediator of RNA polymerase II transcription subunit 4</fullName>
    </recommendedName>
    <alternativeName>
        <fullName evidence="7 8">Mediator complex subunit 4</fullName>
    </alternativeName>
</protein>
<sequence>MYSVLQARYQRVEKALDTLLESITAYNPSTAATDELVAADADVNDALSQLASHHANYARILSLRATSAALDEQIKSTLRSLADMRSSLKSISLPPSTPSIPTTTTDSSSHARPVKVSALLSYAKFISKTTVPPTRRDQPATAPAEPTTDAAVPSIVKTEPPTPAAVSSAGPTPGPAADGAQEKEKTQSEAMRKVLPPEVKGQFIPWPGHEVIRAGGLAAVQAMVEAGRDPATVTKSAEEEAAAREEEERQRAREEEERLERERQRREGHVAAMGAHGGRHRDEDVFDPDEM</sequence>
<accession>A0A9P4JAA0</accession>
<feature type="region of interest" description="Disordered" evidence="9">
    <location>
        <begin position="229"/>
        <end position="291"/>
    </location>
</feature>
<comment type="function">
    <text evidence="8">Component of the Mediator complex, a coactivator involved in the regulated transcription of nearly all RNA polymerase II-dependent genes. Mediator functions as a bridge to convey information from gene-specific regulatory proteins to the basal RNA polymerase II transcription machinery. Mediator is recruited to promoters by direct interactions with regulatory proteins and serves as a scaffold for the assembly of a functional preinitiation complex with RNA polymerase II and the general transcription factors.</text>
</comment>
<keyword evidence="11" id="KW-1185">Reference proteome</keyword>
<evidence type="ECO:0000256" key="2">
    <source>
        <dbReference type="ARBA" id="ARBA00009626"/>
    </source>
</evidence>
<keyword evidence="8" id="KW-0010">Activator</keyword>
<comment type="caution">
    <text evidence="10">The sequence shown here is derived from an EMBL/GenBank/DDBJ whole genome shotgun (WGS) entry which is preliminary data.</text>
</comment>
<evidence type="ECO:0000256" key="3">
    <source>
        <dbReference type="ARBA" id="ARBA00020629"/>
    </source>
</evidence>
<evidence type="ECO:0000256" key="6">
    <source>
        <dbReference type="ARBA" id="ARBA00023242"/>
    </source>
</evidence>
<feature type="compositionally biased region" description="Low complexity" evidence="9">
    <location>
        <begin position="164"/>
        <end position="179"/>
    </location>
</feature>
<dbReference type="OrthoDB" id="1929813at2759"/>
<dbReference type="Pfam" id="PF10018">
    <property type="entry name" value="Med4"/>
    <property type="match status" value="1"/>
</dbReference>
<feature type="compositionally biased region" description="Basic and acidic residues" evidence="9">
    <location>
        <begin position="180"/>
        <end position="192"/>
    </location>
</feature>
<feature type="region of interest" description="Disordered" evidence="9">
    <location>
        <begin position="89"/>
        <end position="112"/>
    </location>
</feature>
<evidence type="ECO:0000313" key="10">
    <source>
        <dbReference type="EMBL" id="KAF2157869.1"/>
    </source>
</evidence>
<evidence type="ECO:0000256" key="4">
    <source>
        <dbReference type="ARBA" id="ARBA00023015"/>
    </source>
</evidence>
<evidence type="ECO:0000256" key="8">
    <source>
        <dbReference type="RuleBase" id="RU364141"/>
    </source>
</evidence>
<dbReference type="GO" id="GO:0016592">
    <property type="term" value="C:mediator complex"/>
    <property type="evidence" value="ECO:0007669"/>
    <property type="project" value="InterPro"/>
</dbReference>
<evidence type="ECO:0000256" key="7">
    <source>
        <dbReference type="ARBA" id="ARBA00031257"/>
    </source>
</evidence>
<proteinExistence type="inferred from homology"/>
<name>A0A9P4JAA0_9PEZI</name>
<evidence type="ECO:0000256" key="9">
    <source>
        <dbReference type="SAM" id="MobiDB-lite"/>
    </source>
</evidence>
<comment type="subcellular location">
    <subcellularLocation>
        <location evidence="1 8">Nucleus</location>
    </subcellularLocation>
</comment>
<feature type="compositionally biased region" description="Basic and acidic residues" evidence="9">
    <location>
        <begin position="236"/>
        <end position="269"/>
    </location>
</feature>
<dbReference type="InterPro" id="IPR019258">
    <property type="entry name" value="Mediator_Med4"/>
</dbReference>
<keyword evidence="4 8" id="KW-0805">Transcription regulation</keyword>